<keyword evidence="7" id="KW-1185">Reference proteome</keyword>
<feature type="transmembrane region" description="Helical" evidence="5">
    <location>
        <begin position="383"/>
        <end position="406"/>
    </location>
</feature>
<keyword evidence="4 5" id="KW-0472">Membrane</keyword>
<dbReference type="Pfam" id="PF01943">
    <property type="entry name" value="Polysacc_synt"/>
    <property type="match status" value="1"/>
</dbReference>
<evidence type="ECO:0000256" key="1">
    <source>
        <dbReference type="ARBA" id="ARBA00004141"/>
    </source>
</evidence>
<feature type="transmembrane region" description="Helical" evidence="5">
    <location>
        <begin position="358"/>
        <end position="377"/>
    </location>
</feature>
<comment type="caution">
    <text evidence="6">The sequence shown here is derived from an EMBL/GenBank/DDBJ whole genome shotgun (WGS) entry which is preliminary data.</text>
</comment>
<dbReference type="RefSeq" id="WP_247293741.1">
    <property type="nucleotide sequence ID" value="NZ_JAKNRW010000037.1"/>
</dbReference>
<evidence type="ECO:0000256" key="3">
    <source>
        <dbReference type="ARBA" id="ARBA00022989"/>
    </source>
</evidence>
<feature type="transmembrane region" description="Helical" evidence="5">
    <location>
        <begin position="42"/>
        <end position="64"/>
    </location>
</feature>
<keyword evidence="2 5" id="KW-0812">Transmembrane</keyword>
<feature type="transmembrane region" description="Helical" evidence="5">
    <location>
        <begin position="85"/>
        <end position="109"/>
    </location>
</feature>
<dbReference type="PANTHER" id="PTHR43424">
    <property type="entry name" value="LOCUS PUTATIVE PROTEIN 1-RELATED"/>
    <property type="match status" value="1"/>
</dbReference>
<protein>
    <submittedName>
        <fullName evidence="6">Oligosaccharide flippase family protein</fullName>
    </submittedName>
</protein>
<feature type="transmembrane region" description="Helical" evidence="5">
    <location>
        <begin position="115"/>
        <end position="133"/>
    </location>
</feature>
<evidence type="ECO:0000313" key="7">
    <source>
        <dbReference type="Proteomes" id="UP001299876"/>
    </source>
</evidence>
<accession>A0ABT0F795</accession>
<dbReference type="InterPro" id="IPR002797">
    <property type="entry name" value="Polysacc_synth"/>
</dbReference>
<comment type="subcellular location">
    <subcellularLocation>
        <location evidence="1">Membrane</location>
        <topology evidence="1">Multi-pass membrane protein</topology>
    </subcellularLocation>
</comment>
<dbReference type="Proteomes" id="UP001299876">
    <property type="component" value="Unassembled WGS sequence"/>
</dbReference>
<reference evidence="6 7" key="1">
    <citation type="submission" date="2022-02" db="EMBL/GenBank/DDBJ databases">
        <title>Comparative genomics of the first Antarctic Pseudomonas spp. capable of biotransforming 2,4,6-Trinitrotoluene.</title>
        <authorList>
            <person name="Cabrera M.A."/>
            <person name="Marquez S.L."/>
            <person name="Perez-Donoso J.M."/>
        </authorList>
    </citation>
    <scope>NUCLEOTIDE SEQUENCE [LARGE SCALE GENOMIC DNA]</scope>
    <source>
        <strain evidence="6 7">TNT19</strain>
    </source>
</reference>
<dbReference type="InterPro" id="IPR052556">
    <property type="entry name" value="PolySynth_Transporter"/>
</dbReference>
<proteinExistence type="predicted"/>
<feature type="transmembrane region" description="Helical" evidence="5">
    <location>
        <begin position="250"/>
        <end position="269"/>
    </location>
</feature>
<feature type="transmembrane region" description="Helical" evidence="5">
    <location>
        <begin position="140"/>
        <end position="162"/>
    </location>
</feature>
<evidence type="ECO:0000313" key="6">
    <source>
        <dbReference type="EMBL" id="MCK1793571.1"/>
    </source>
</evidence>
<evidence type="ECO:0000256" key="5">
    <source>
        <dbReference type="SAM" id="Phobius"/>
    </source>
</evidence>
<sequence>MRYLIKNMGLLFFAQLCAYLIPILEIPVLARALGVQEYGKVVLIQSVALLSSLVVEYGFSLSGSRQIALASGDKKSLAKIYGEIFSAKLLIVIMVLLIGAVVCLIQGSYFFDVKLIFLGFLYFLAFGFSPFWFFQGLEKISLVVIMEVVLRFASLFLLFLFVNSADDAFLALCIMSSLGLVNTILGNALCLKKVGRLFFSFSGGLQQLKIGFHVFIYKSSNNILLSAGPSLVGATSGHVAVASYVPAEKIIRGFVGFVNPILIGFFPYLNRQYLSSKQNTIRLSLLIVLGMFVAGIFASSAIFFVGDFLIRSVLGQEYLVASSILKIFVWIIPFRLANQALGLCMLIPMGKDRITSGLIMFFSILSILMAAALSIWYGVGGVVLGFVLAEIFLFIALMTVVARMIFQSFNGCKK</sequence>
<gene>
    <name evidence="6" type="ORF">L9059_26025</name>
</gene>
<organism evidence="6 7">
    <name type="scientific">Pseudomonas violetae</name>
    <dbReference type="NCBI Taxonomy" id="2915813"/>
    <lineage>
        <taxon>Bacteria</taxon>
        <taxon>Pseudomonadati</taxon>
        <taxon>Pseudomonadota</taxon>
        <taxon>Gammaproteobacteria</taxon>
        <taxon>Pseudomonadales</taxon>
        <taxon>Pseudomonadaceae</taxon>
        <taxon>Pseudomonas</taxon>
    </lineage>
</organism>
<feature type="transmembrane region" description="Helical" evidence="5">
    <location>
        <begin position="281"/>
        <end position="306"/>
    </location>
</feature>
<feature type="transmembrane region" description="Helical" evidence="5">
    <location>
        <begin position="318"/>
        <end position="337"/>
    </location>
</feature>
<dbReference type="PANTHER" id="PTHR43424:SF1">
    <property type="entry name" value="LOCUS PUTATIVE PROTEIN 1-RELATED"/>
    <property type="match status" value="1"/>
</dbReference>
<evidence type="ECO:0000256" key="4">
    <source>
        <dbReference type="ARBA" id="ARBA00023136"/>
    </source>
</evidence>
<evidence type="ECO:0000256" key="2">
    <source>
        <dbReference type="ARBA" id="ARBA00022692"/>
    </source>
</evidence>
<keyword evidence="3 5" id="KW-1133">Transmembrane helix</keyword>
<feature type="transmembrane region" description="Helical" evidence="5">
    <location>
        <begin position="168"/>
        <end position="191"/>
    </location>
</feature>
<name>A0ABT0F795_9PSED</name>
<feature type="transmembrane region" description="Helical" evidence="5">
    <location>
        <begin position="223"/>
        <end position="244"/>
    </location>
</feature>
<dbReference type="EMBL" id="JAKNRW010000037">
    <property type="protein sequence ID" value="MCK1793571.1"/>
    <property type="molecule type" value="Genomic_DNA"/>
</dbReference>